<proteinExistence type="predicted"/>
<evidence type="ECO:0000313" key="1">
    <source>
        <dbReference type="EMBL" id="OOV35742.1"/>
    </source>
</evidence>
<dbReference type="AlphaFoldDB" id="A0A1T1D4G9"/>
<gene>
    <name evidence="1" type="ORF">BV53_03095</name>
</gene>
<protein>
    <submittedName>
        <fullName evidence="1">Uncharacterized protein</fullName>
    </submittedName>
</protein>
<reference evidence="1 2" key="1">
    <citation type="submission" date="2017-02" db="EMBL/GenBank/DDBJ databases">
        <title>Draft Genome Sequences of 'Candidatus Synechococcus spongiarum', Cyanobacterial Symbionts of the Mediterranean Sponge Aplysina aerophoba from two locations.</title>
        <authorList>
            <person name="Slaby B.M."/>
            <person name="Hentschel U."/>
        </authorList>
    </citation>
    <scope>NUCLEOTIDE SEQUENCE [LARGE SCALE GENOMIC DNA]</scope>
    <source>
        <strain evidence="1">LMB bulk15N</strain>
    </source>
</reference>
<comment type="caution">
    <text evidence="1">The sequence shown here is derived from an EMBL/GenBank/DDBJ whole genome shotgun (WGS) entry which is preliminary data.</text>
</comment>
<evidence type="ECO:0000313" key="2">
    <source>
        <dbReference type="Proteomes" id="UP000242590"/>
    </source>
</evidence>
<dbReference type="EMBL" id="MWLE01000041">
    <property type="protein sequence ID" value="OOV35742.1"/>
    <property type="molecule type" value="Genomic_DNA"/>
</dbReference>
<accession>A0A1T1D4G9</accession>
<organism evidence="1 2">
    <name type="scientific">Candidatus Synechococcus spongiarum LMB bulk15N</name>
    <dbReference type="NCBI Taxonomy" id="1943583"/>
    <lineage>
        <taxon>Bacteria</taxon>
        <taxon>Bacillati</taxon>
        <taxon>Cyanobacteriota</taxon>
        <taxon>Cyanophyceae</taxon>
        <taxon>Synechococcales</taxon>
        <taxon>Synechococcaceae</taxon>
        <taxon>Synechococcus</taxon>
    </lineage>
</organism>
<sequence length="75" mass="8613">MVYKGEQVRAGSLVAHLVACFVGVDAVTETRMLHAMDQQQRQLAMVEQIRISQLLLKAFQLLFFRWMVDSNRSMA</sequence>
<dbReference type="RefSeq" id="WP_078232094.1">
    <property type="nucleotide sequence ID" value="NZ_MWLE01000041.1"/>
</dbReference>
<name>A0A1T1D4G9_9SYNE</name>
<dbReference type="Proteomes" id="UP000242590">
    <property type="component" value="Unassembled WGS sequence"/>
</dbReference>